<sequence length="115" mass="12669">MKLQYVILITLFVVLVSATMNQAIGINGVTPINVNDPHVIDIAKFVVNEYNKQSKMTKLTFEKVLNGVPQTTSAGTTYRFTLSATYGSSSNKYGAIVLENLQHSLKLIHFAPIHS</sequence>
<keyword evidence="2" id="KW-0789">Thiol protease inhibitor</keyword>
<proteinExistence type="predicted"/>
<keyword evidence="6" id="KW-1185">Reference proteome</keyword>
<evidence type="ECO:0000256" key="1">
    <source>
        <dbReference type="ARBA" id="ARBA00022690"/>
    </source>
</evidence>
<dbReference type="GO" id="GO:0004869">
    <property type="term" value="F:cysteine-type endopeptidase inhibitor activity"/>
    <property type="evidence" value="ECO:0007669"/>
    <property type="project" value="UniProtKB-KW"/>
</dbReference>
<dbReference type="Gene3D" id="3.10.450.10">
    <property type="match status" value="1"/>
</dbReference>
<accession>A0AAV0Z527</accession>
<evidence type="ECO:0000259" key="4">
    <source>
        <dbReference type="Pfam" id="PF16845"/>
    </source>
</evidence>
<keyword evidence="1" id="KW-0646">Protease inhibitor</keyword>
<evidence type="ECO:0000313" key="6">
    <source>
        <dbReference type="Proteomes" id="UP001157006"/>
    </source>
</evidence>
<dbReference type="Pfam" id="PF16845">
    <property type="entry name" value="SQAPI"/>
    <property type="match status" value="1"/>
</dbReference>
<dbReference type="Proteomes" id="UP001157006">
    <property type="component" value="Chromosome 1S"/>
</dbReference>
<dbReference type="AlphaFoldDB" id="A0AAV0Z527"/>
<feature type="signal peptide" evidence="3">
    <location>
        <begin position="1"/>
        <end position="18"/>
    </location>
</feature>
<keyword evidence="3" id="KW-0732">Signal</keyword>
<evidence type="ECO:0000256" key="2">
    <source>
        <dbReference type="ARBA" id="ARBA00022704"/>
    </source>
</evidence>
<dbReference type="PANTHER" id="PTHR47364:SF2">
    <property type="entry name" value="CYSTEINE PROTEINASE INHIBITOR 5"/>
    <property type="match status" value="1"/>
</dbReference>
<feature type="chain" id="PRO_5043471673" description="Cystatin domain-containing protein" evidence="3">
    <location>
        <begin position="19"/>
        <end position="115"/>
    </location>
</feature>
<dbReference type="SUPFAM" id="SSF54403">
    <property type="entry name" value="Cystatin/monellin"/>
    <property type="match status" value="1"/>
</dbReference>
<dbReference type="CDD" id="cd00042">
    <property type="entry name" value="CY"/>
    <property type="match status" value="1"/>
</dbReference>
<dbReference type="EMBL" id="OX451735">
    <property type="protein sequence ID" value="CAI8592564.1"/>
    <property type="molecule type" value="Genomic_DNA"/>
</dbReference>
<protein>
    <recommendedName>
        <fullName evidence="4">Cystatin domain-containing protein</fullName>
    </recommendedName>
</protein>
<organism evidence="5 6">
    <name type="scientific">Vicia faba</name>
    <name type="common">Broad bean</name>
    <name type="synonym">Faba vulgaris</name>
    <dbReference type="NCBI Taxonomy" id="3906"/>
    <lineage>
        <taxon>Eukaryota</taxon>
        <taxon>Viridiplantae</taxon>
        <taxon>Streptophyta</taxon>
        <taxon>Embryophyta</taxon>
        <taxon>Tracheophyta</taxon>
        <taxon>Spermatophyta</taxon>
        <taxon>Magnoliopsida</taxon>
        <taxon>eudicotyledons</taxon>
        <taxon>Gunneridae</taxon>
        <taxon>Pentapetalae</taxon>
        <taxon>rosids</taxon>
        <taxon>fabids</taxon>
        <taxon>Fabales</taxon>
        <taxon>Fabaceae</taxon>
        <taxon>Papilionoideae</taxon>
        <taxon>50 kb inversion clade</taxon>
        <taxon>NPAAA clade</taxon>
        <taxon>Hologalegina</taxon>
        <taxon>IRL clade</taxon>
        <taxon>Fabeae</taxon>
        <taxon>Vicia</taxon>
    </lineage>
</organism>
<evidence type="ECO:0000313" key="5">
    <source>
        <dbReference type="EMBL" id="CAI8592564.1"/>
    </source>
</evidence>
<dbReference type="PANTHER" id="PTHR47364">
    <property type="entry name" value="CYSTEINE PROTEINASE INHIBITOR 5"/>
    <property type="match status" value="1"/>
</dbReference>
<dbReference type="InterPro" id="IPR046350">
    <property type="entry name" value="Cystatin_sf"/>
</dbReference>
<evidence type="ECO:0000256" key="3">
    <source>
        <dbReference type="SAM" id="SignalP"/>
    </source>
</evidence>
<feature type="domain" description="Cystatin" evidence="4">
    <location>
        <begin position="33"/>
        <end position="110"/>
    </location>
</feature>
<reference evidence="5 6" key="1">
    <citation type="submission" date="2023-01" db="EMBL/GenBank/DDBJ databases">
        <authorList>
            <person name="Kreplak J."/>
        </authorList>
    </citation>
    <scope>NUCLEOTIDE SEQUENCE [LARGE SCALE GENOMIC DNA]</scope>
</reference>
<dbReference type="InterPro" id="IPR000010">
    <property type="entry name" value="Cystatin_dom"/>
</dbReference>
<name>A0AAV0Z527_VICFA</name>
<gene>
    <name evidence="5" type="ORF">VFH_I045960</name>
</gene>